<dbReference type="Gene3D" id="1.10.10.10">
    <property type="entry name" value="Winged helix-like DNA-binding domain superfamily/Winged helix DNA-binding domain"/>
    <property type="match status" value="1"/>
</dbReference>
<accession>A0A1T4WP66</accession>
<evidence type="ECO:0000256" key="2">
    <source>
        <dbReference type="ARBA" id="ARBA00023015"/>
    </source>
</evidence>
<dbReference type="PROSITE" id="PS50017">
    <property type="entry name" value="DEATH_DOMAIN"/>
    <property type="match status" value="1"/>
</dbReference>
<reference evidence="7 8" key="1">
    <citation type="submission" date="2017-02" db="EMBL/GenBank/DDBJ databases">
        <authorList>
            <person name="Peterson S.W."/>
        </authorList>
    </citation>
    <scope>NUCLEOTIDE SEQUENCE [LARGE SCALE GENOMIC DNA]</scope>
    <source>
        <strain evidence="7 8">ATCC 27749</strain>
    </source>
</reference>
<dbReference type="InterPro" id="IPR013325">
    <property type="entry name" value="RNA_pol_sigma_r2"/>
</dbReference>
<dbReference type="Pfam" id="PF08281">
    <property type="entry name" value="Sigma70_r4_2"/>
    <property type="match status" value="1"/>
</dbReference>
<dbReference type="InterPro" id="IPR036388">
    <property type="entry name" value="WH-like_DNA-bd_sf"/>
</dbReference>
<name>A0A1T4WP66_9FIRM</name>
<comment type="similarity">
    <text evidence="1">Belongs to the sigma-70 factor family. ECF subfamily.</text>
</comment>
<dbReference type="RefSeq" id="WP_078783901.1">
    <property type="nucleotide sequence ID" value="NZ_DBEZGS010000038.1"/>
</dbReference>
<evidence type="ECO:0000256" key="3">
    <source>
        <dbReference type="ARBA" id="ARBA00023082"/>
    </source>
</evidence>
<dbReference type="AlphaFoldDB" id="A0A1T4WP66"/>
<keyword evidence="2" id="KW-0805">Transcription regulation</keyword>
<dbReference type="PANTHER" id="PTHR43133:SF8">
    <property type="entry name" value="RNA POLYMERASE SIGMA FACTOR HI_1459-RELATED"/>
    <property type="match status" value="1"/>
</dbReference>
<evidence type="ECO:0000313" key="7">
    <source>
        <dbReference type="EMBL" id="SKA79144.1"/>
    </source>
</evidence>
<keyword evidence="3" id="KW-0731">Sigma factor</keyword>
<dbReference type="NCBIfam" id="TIGR02937">
    <property type="entry name" value="sigma70-ECF"/>
    <property type="match status" value="1"/>
</dbReference>
<dbReference type="InterPro" id="IPR014284">
    <property type="entry name" value="RNA_pol_sigma-70_dom"/>
</dbReference>
<evidence type="ECO:0000256" key="5">
    <source>
        <dbReference type="ARBA" id="ARBA00023163"/>
    </source>
</evidence>
<evidence type="ECO:0000313" key="8">
    <source>
        <dbReference type="Proteomes" id="UP000190286"/>
    </source>
</evidence>
<protein>
    <submittedName>
        <fullName evidence="7">RNA polymerase sigma-70 factor, ECF subfamily</fullName>
    </submittedName>
</protein>
<dbReference type="InterPro" id="IPR007627">
    <property type="entry name" value="RNA_pol_sigma70_r2"/>
</dbReference>
<dbReference type="OrthoDB" id="2613570at2"/>
<evidence type="ECO:0000256" key="4">
    <source>
        <dbReference type="ARBA" id="ARBA00023125"/>
    </source>
</evidence>
<dbReference type="GO" id="GO:0016987">
    <property type="term" value="F:sigma factor activity"/>
    <property type="evidence" value="ECO:0007669"/>
    <property type="project" value="UniProtKB-KW"/>
</dbReference>
<proteinExistence type="inferred from homology"/>
<dbReference type="STRING" id="745368.SAMN02745178_00903"/>
<dbReference type="InterPro" id="IPR013249">
    <property type="entry name" value="RNA_pol_sigma70_r4_t2"/>
</dbReference>
<keyword evidence="8" id="KW-1185">Reference proteome</keyword>
<dbReference type="EMBL" id="FUYF01000003">
    <property type="protein sequence ID" value="SKA79144.1"/>
    <property type="molecule type" value="Genomic_DNA"/>
</dbReference>
<dbReference type="PANTHER" id="PTHR43133">
    <property type="entry name" value="RNA POLYMERASE ECF-TYPE SIGMA FACTO"/>
    <property type="match status" value="1"/>
</dbReference>
<dbReference type="Proteomes" id="UP000190286">
    <property type="component" value="Unassembled WGS sequence"/>
</dbReference>
<dbReference type="Pfam" id="PF04542">
    <property type="entry name" value="Sigma70_r2"/>
    <property type="match status" value="1"/>
</dbReference>
<dbReference type="GeneID" id="93337386"/>
<dbReference type="SUPFAM" id="SSF88659">
    <property type="entry name" value="Sigma3 and sigma4 domains of RNA polymerase sigma factors"/>
    <property type="match status" value="1"/>
</dbReference>
<dbReference type="InterPro" id="IPR039425">
    <property type="entry name" value="RNA_pol_sigma-70-like"/>
</dbReference>
<keyword evidence="4" id="KW-0238">DNA-binding</keyword>
<dbReference type="Gene3D" id="1.10.1740.10">
    <property type="match status" value="1"/>
</dbReference>
<dbReference type="InterPro" id="IPR013324">
    <property type="entry name" value="RNA_pol_sigma_r3/r4-like"/>
</dbReference>
<evidence type="ECO:0000259" key="6">
    <source>
        <dbReference type="PROSITE" id="PS50017"/>
    </source>
</evidence>
<dbReference type="GO" id="GO:0007165">
    <property type="term" value="P:signal transduction"/>
    <property type="evidence" value="ECO:0007669"/>
    <property type="project" value="InterPro"/>
</dbReference>
<gene>
    <name evidence="7" type="ORF">SAMN02745178_00903</name>
</gene>
<dbReference type="InterPro" id="IPR000488">
    <property type="entry name" value="Death_dom"/>
</dbReference>
<feature type="domain" description="Death" evidence="6">
    <location>
        <begin position="58"/>
        <end position="105"/>
    </location>
</feature>
<evidence type="ECO:0000256" key="1">
    <source>
        <dbReference type="ARBA" id="ARBA00010641"/>
    </source>
</evidence>
<dbReference type="GO" id="GO:0006352">
    <property type="term" value="P:DNA-templated transcription initiation"/>
    <property type="evidence" value="ECO:0007669"/>
    <property type="project" value="InterPro"/>
</dbReference>
<sequence>MLVFYLAALDSDDDKNKFEYIYRKYYRFMLHTAAGIIKNPTLAEDAVHETFVQLLRGIDTLRIDNERALKSYLYMVTRERSIDFLRKWERRRGAQPDYESLAAALDNYAEPEEVALTNLQLDKAIALLDEMPLIYRQTLVLRVKGYSIREIAKITDSSESNVKTRIHRARAMLLKSFGEQAE</sequence>
<dbReference type="GO" id="GO:0003677">
    <property type="term" value="F:DNA binding"/>
    <property type="evidence" value="ECO:0007669"/>
    <property type="project" value="UniProtKB-KW"/>
</dbReference>
<dbReference type="SUPFAM" id="SSF88946">
    <property type="entry name" value="Sigma2 domain of RNA polymerase sigma factors"/>
    <property type="match status" value="1"/>
</dbReference>
<organism evidence="7 8">
    <name type="scientific">Gemmiger formicilis</name>
    <dbReference type="NCBI Taxonomy" id="745368"/>
    <lineage>
        <taxon>Bacteria</taxon>
        <taxon>Bacillati</taxon>
        <taxon>Bacillota</taxon>
        <taxon>Clostridia</taxon>
        <taxon>Eubacteriales</taxon>
        <taxon>Gemmiger</taxon>
    </lineage>
</organism>
<keyword evidence="5" id="KW-0804">Transcription</keyword>